<name>A0A2Z6R7P2_9GLOM</name>
<reference evidence="2" key="2">
    <citation type="submission" date="2019-10" db="EMBL/GenBank/DDBJ databases">
        <title>Conservation and host-specific expression of non-tandemly repeated heterogenous ribosome RNA gene in arbuscular mycorrhizal fungi.</title>
        <authorList>
            <person name="Maeda T."/>
            <person name="Kobayashi Y."/>
            <person name="Nakagawa T."/>
            <person name="Ezawa T."/>
            <person name="Yamaguchi K."/>
            <person name="Bino T."/>
            <person name="Nishimoto Y."/>
            <person name="Shigenobu S."/>
            <person name="Kawaguchi M."/>
        </authorList>
    </citation>
    <scope>NUCLEOTIDE SEQUENCE</scope>
    <source>
        <strain evidence="2">HR1</strain>
    </source>
</reference>
<evidence type="ECO:0000313" key="3">
    <source>
        <dbReference type="Proteomes" id="UP000247702"/>
    </source>
</evidence>
<organism evidence="1 3">
    <name type="scientific">Rhizophagus clarus</name>
    <dbReference type="NCBI Taxonomy" id="94130"/>
    <lineage>
        <taxon>Eukaryota</taxon>
        <taxon>Fungi</taxon>
        <taxon>Fungi incertae sedis</taxon>
        <taxon>Mucoromycota</taxon>
        <taxon>Glomeromycotina</taxon>
        <taxon>Glomeromycetes</taxon>
        <taxon>Glomerales</taxon>
        <taxon>Glomeraceae</taxon>
        <taxon>Rhizophagus</taxon>
    </lineage>
</organism>
<dbReference type="EMBL" id="BEXD01002423">
    <property type="protein sequence ID" value="GBB98233.1"/>
    <property type="molecule type" value="Genomic_DNA"/>
</dbReference>
<accession>A0A2Z6R7P2</accession>
<dbReference type="OrthoDB" id="2430458at2759"/>
<dbReference type="Proteomes" id="UP000247702">
    <property type="component" value="Unassembled WGS sequence"/>
</dbReference>
<evidence type="ECO:0000313" key="1">
    <source>
        <dbReference type="EMBL" id="GBB98233.1"/>
    </source>
</evidence>
<keyword evidence="3" id="KW-1185">Reference proteome</keyword>
<dbReference type="STRING" id="94130.A0A2Z6R7P2"/>
<reference evidence="1 3" key="1">
    <citation type="submission" date="2017-11" db="EMBL/GenBank/DDBJ databases">
        <title>The genome of Rhizophagus clarus HR1 reveals common genetic basis of auxotrophy among arbuscular mycorrhizal fungi.</title>
        <authorList>
            <person name="Kobayashi Y."/>
        </authorList>
    </citation>
    <scope>NUCLEOTIDE SEQUENCE [LARGE SCALE GENOMIC DNA]</scope>
    <source>
        <strain evidence="1 3">HR1</strain>
    </source>
</reference>
<comment type="caution">
    <text evidence="1">The sequence shown here is derived from an EMBL/GenBank/DDBJ whole genome shotgun (WGS) entry which is preliminary data.</text>
</comment>
<evidence type="ECO:0000313" key="2">
    <source>
        <dbReference type="EMBL" id="GES85308.1"/>
    </source>
</evidence>
<gene>
    <name evidence="2" type="ORF">RCL2_001239300</name>
    <name evidence="1" type="ORF">RclHR1_31790001</name>
</gene>
<dbReference type="AlphaFoldDB" id="A0A2Z6R7P2"/>
<protein>
    <submittedName>
        <fullName evidence="1">Uncharacterized protein</fullName>
    </submittedName>
</protein>
<dbReference type="EMBL" id="BLAL01000092">
    <property type="protein sequence ID" value="GES85308.1"/>
    <property type="molecule type" value="Genomic_DNA"/>
</dbReference>
<sequence length="94" mass="11149">MPTHQRKLIKNYFVLRFVPFGDNFDEFMLPFVSEIKELENGKIMTIQEQNAWVIADLDVIMADLPQGNNLAGVLRYFNLINNSYRQIYFIIQIY</sequence>
<dbReference type="Proteomes" id="UP000615446">
    <property type="component" value="Unassembled WGS sequence"/>
</dbReference>
<proteinExistence type="predicted"/>